<keyword evidence="6" id="KW-1185">Reference proteome</keyword>
<dbReference type="GO" id="GO:0006397">
    <property type="term" value="P:mRNA processing"/>
    <property type="evidence" value="ECO:0007669"/>
    <property type="project" value="InterPro"/>
</dbReference>
<evidence type="ECO:0000256" key="3">
    <source>
        <dbReference type="SAM" id="MobiDB-lite"/>
    </source>
</evidence>
<dbReference type="PROSITE" id="PS50076">
    <property type="entry name" value="DNAJ_2"/>
    <property type="match status" value="1"/>
</dbReference>
<accession>A0AAD5LW91</accession>
<evidence type="ECO:0000256" key="1">
    <source>
        <dbReference type="ARBA" id="ARBA00004123"/>
    </source>
</evidence>
<reference evidence="5" key="1">
    <citation type="submission" date="2021-12" db="EMBL/GenBank/DDBJ databases">
        <title>Prjna785345.</title>
        <authorList>
            <person name="Rujirawat T."/>
            <person name="Krajaejun T."/>
        </authorList>
    </citation>
    <scope>NUCLEOTIDE SEQUENCE</scope>
    <source>
        <strain evidence="5">Pi057C3</strain>
    </source>
</reference>
<keyword evidence="2" id="KW-0539">Nucleus</keyword>
<proteinExistence type="predicted"/>
<dbReference type="CDD" id="cd06257">
    <property type="entry name" value="DnaJ"/>
    <property type="match status" value="1"/>
</dbReference>
<dbReference type="InterPro" id="IPR001623">
    <property type="entry name" value="DnaJ_domain"/>
</dbReference>
<protein>
    <recommendedName>
        <fullName evidence="4">J domain-containing protein</fullName>
    </recommendedName>
</protein>
<dbReference type="Proteomes" id="UP001209570">
    <property type="component" value="Unassembled WGS sequence"/>
</dbReference>
<name>A0AAD5LW91_PYTIN</name>
<dbReference type="EMBL" id="JAKCXM010000338">
    <property type="protein sequence ID" value="KAJ0395557.1"/>
    <property type="molecule type" value="Genomic_DNA"/>
</dbReference>
<dbReference type="AlphaFoldDB" id="A0AAD5LW91"/>
<dbReference type="GO" id="GO:0000445">
    <property type="term" value="C:THO complex part of transcription export complex"/>
    <property type="evidence" value="ECO:0007669"/>
    <property type="project" value="InterPro"/>
</dbReference>
<evidence type="ECO:0000259" key="4">
    <source>
        <dbReference type="PROSITE" id="PS50076"/>
    </source>
</evidence>
<evidence type="ECO:0000256" key="2">
    <source>
        <dbReference type="ARBA" id="ARBA00023242"/>
    </source>
</evidence>
<comment type="caution">
    <text evidence="5">The sequence shown here is derived from an EMBL/GenBank/DDBJ whole genome shotgun (WGS) entry which is preliminary data.</text>
</comment>
<comment type="subcellular location">
    <subcellularLocation>
        <location evidence="1">Nucleus</location>
    </subcellularLocation>
</comment>
<evidence type="ECO:0000313" key="5">
    <source>
        <dbReference type="EMBL" id="KAJ0395557.1"/>
    </source>
</evidence>
<dbReference type="Gene3D" id="1.10.287.110">
    <property type="entry name" value="DnaJ domain"/>
    <property type="match status" value="1"/>
</dbReference>
<dbReference type="Pfam" id="PF05615">
    <property type="entry name" value="THOC7"/>
    <property type="match status" value="1"/>
</dbReference>
<sequence length="507" mass="57674">MSSSSATGLPAFSAQDVQLQKVESRNALSFALPARSSLLLRVVAPRVHAYEERDFRWLHLLQAVAIVPSRKVETIVKLVQQAIKLQPQTRFRRALESSVRTLLSALSNPASKLSVSNRALLTLRLKDQVAAFLREWMADPIEGMVTRKEHVVGGMRMDDLVATPMGIGYLRAYRREDRFCVVLYPWGHGFIHVSNVEKLAEAIDHERKRRRSGEYHALEHQRLFEQIESLLENASAAEAPESVDIDAADNFFHVLGLELVASTEPTVVRRCYKKLAVQVHPDKNRTPDLVIRRRLLTRTSTLGKSGIKKCADGLLGLFDSLANESMDPDACKQEVDSLLWEMEQLEFEANKVDILSYTSERELDAYEKLDAEIDSSIARVTLEIEELKTKVQVEKAIRAYKEEYESISRVVNELPSRKDIAAYDHIDLAIEQRRLHEAESALQAVEDKLSVRTKQFSLLMHTIQNLKATLDEDTMMEEEEHAKRQDEDEPMEDSQQQDNETAQEDDG</sequence>
<gene>
    <name evidence="5" type="ORF">P43SY_011148</name>
</gene>
<dbReference type="InterPro" id="IPR008501">
    <property type="entry name" value="THOC7/Mft1"/>
</dbReference>
<feature type="region of interest" description="Disordered" evidence="3">
    <location>
        <begin position="471"/>
        <end position="507"/>
    </location>
</feature>
<dbReference type="InterPro" id="IPR036869">
    <property type="entry name" value="J_dom_sf"/>
</dbReference>
<organism evidence="5 6">
    <name type="scientific">Pythium insidiosum</name>
    <name type="common">Pythiosis disease agent</name>
    <dbReference type="NCBI Taxonomy" id="114742"/>
    <lineage>
        <taxon>Eukaryota</taxon>
        <taxon>Sar</taxon>
        <taxon>Stramenopiles</taxon>
        <taxon>Oomycota</taxon>
        <taxon>Peronosporomycetes</taxon>
        <taxon>Pythiales</taxon>
        <taxon>Pythiaceae</taxon>
        <taxon>Pythium</taxon>
    </lineage>
</organism>
<feature type="domain" description="J" evidence="4">
    <location>
        <begin position="250"/>
        <end position="339"/>
    </location>
</feature>
<evidence type="ECO:0000313" key="6">
    <source>
        <dbReference type="Proteomes" id="UP001209570"/>
    </source>
</evidence>
<dbReference type="SUPFAM" id="SSF46565">
    <property type="entry name" value="Chaperone J-domain"/>
    <property type="match status" value="1"/>
</dbReference>